<keyword evidence="4 11" id="KW-0808">Transferase</keyword>
<dbReference type="RefSeq" id="WP_191405947.1">
    <property type="nucleotide sequence ID" value="NZ_JAKNHQ010000014.1"/>
</dbReference>
<keyword evidence="6 11" id="KW-0547">Nucleotide-binding</keyword>
<dbReference type="InterPro" id="IPR029056">
    <property type="entry name" value="Ribokinase-like"/>
</dbReference>
<evidence type="ECO:0000313" key="12">
    <source>
        <dbReference type="EMBL" id="MCG4611283.1"/>
    </source>
</evidence>
<evidence type="ECO:0000256" key="3">
    <source>
        <dbReference type="ARBA" id="ARBA00004868"/>
    </source>
</evidence>
<evidence type="ECO:0000256" key="10">
    <source>
        <dbReference type="ARBA" id="ARBA00022977"/>
    </source>
</evidence>
<evidence type="ECO:0000256" key="1">
    <source>
        <dbReference type="ARBA" id="ARBA00001771"/>
    </source>
</evidence>
<feature type="binding site" evidence="11">
    <location>
        <position position="175"/>
    </location>
    <ligand>
        <name>ATP</name>
        <dbReference type="ChEBI" id="CHEBI:30616"/>
    </ligand>
</feature>
<keyword evidence="13" id="KW-1185">Reference proteome</keyword>
<comment type="similarity">
    <text evidence="11">Belongs to the Thz kinase family.</text>
</comment>
<comment type="pathway">
    <text evidence="3 11">Cofactor biosynthesis; thiamine diphosphate biosynthesis; 4-methyl-5-(2-phosphoethyl)-thiazole from 5-(2-hydroxyethyl)-4-methylthiazole: step 1/1.</text>
</comment>
<comment type="function">
    <text evidence="11">Catalyzes the phosphorylation of the hydroxyl group of 4-methyl-5-beta-hydroxyethylthiazole (THZ).</text>
</comment>
<feature type="binding site" evidence="11">
    <location>
        <position position="122"/>
    </location>
    <ligand>
        <name>ATP</name>
        <dbReference type="ChEBI" id="CHEBI:30616"/>
    </ligand>
</feature>
<evidence type="ECO:0000256" key="9">
    <source>
        <dbReference type="ARBA" id="ARBA00022842"/>
    </source>
</evidence>
<dbReference type="SUPFAM" id="SSF53613">
    <property type="entry name" value="Ribokinase-like"/>
    <property type="match status" value="1"/>
</dbReference>
<evidence type="ECO:0000256" key="4">
    <source>
        <dbReference type="ARBA" id="ARBA00022679"/>
    </source>
</evidence>
<protein>
    <recommendedName>
        <fullName evidence="11">Hydroxyethylthiazole kinase</fullName>
        <ecNumber evidence="11">2.7.1.50</ecNumber>
    </recommendedName>
    <alternativeName>
        <fullName evidence="11">4-methyl-5-beta-hydroxyethylthiazole kinase</fullName>
        <shortName evidence="11">TH kinase</shortName>
        <shortName evidence="11">Thz kinase</shortName>
    </alternativeName>
</protein>
<dbReference type="CDD" id="cd01170">
    <property type="entry name" value="THZ_kinase"/>
    <property type="match status" value="1"/>
</dbReference>
<dbReference type="NCBIfam" id="NF006830">
    <property type="entry name" value="PRK09355.1"/>
    <property type="match status" value="1"/>
</dbReference>
<keyword evidence="5 11" id="KW-0479">Metal-binding</keyword>
<gene>
    <name evidence="11 12" type="primary">thiM</name>
    <name evidence="12" type="ORF">L0P57_10120</name>
</gene>
<accession>A0ABS9MLB3</accession>
<evidence type="ECO:0000256" key="11">
    <source>
        <dbReference type="HAMAP-Rule" id="MF_00228"/>
    </source>
</evidence>
<evidence type="ECO:0000313" key="13">
    <source>
        <dbReference type="Proteomes" id="UP001298681"/>
    </source>
</evidence>
<dbReference type="PIRSF" id="PIRSF000513">
    <property type="entry name" value="Thz_kinase"/>
    <property type="match status" value="1"/>
</dbReference>
<keyword evidence="8 11" id="KW-0067">ATP-binding</keyword>
<dbReference type="InterPro" id="IPR000417">
    <property type="entry name" value="Hyethyz_kinase"/>
</dbReference>
<comment type="caution">
    <text evidence="12">The sequence shown here is derived from an EMBL/GenBank/DDBJ whole genome shotgun (WGS) entry which is preliminary data.</text>
</comment>
<dbReference type="PRINTS" id="PR01099">
    <property type="entry name" value="HYETHTZKNASE"/>
</dbReference>
<evidence type="ECO:0000256" key="5">
    <source>
        <dbReference type="ARBA" id="ARBA00022723"/>
    </source>
</evidence>
<evidence type="ECO:0000256" key="8">
    <source>
        <dbReference type="ARBA" id="ARBA00022840"/>
    </source>
</evidence>
<reference evidence="12 13" key="1">
    <citation type="submission" date="2022-01" db="EMBL/GenBank/DDBJ databases">
        <title>Collection of gut derived symbiotic bacterial strains cultured from healthy donors.</title>
        <authorList>
            <person name="Lin H."/>
            <person name="Kohout C."/>
            <person name="Waligurski E."/>
            <person name="Pamer E.G."/>
        </authorList>
    </citation>
    <scope>NUCLEOTIDE SEQUENCE [LARGE SCALE GENOMIC DNA]</scope>
    <source>
        <strain evidence="12 13">DFI.7.58</strain>
    </source>
</reference>
<evidence type="ECO:0000256" key="7">
    <source>
        <dbReference type="ARBA" id="ARBA00022777"/>
    </source>
</evidence>
<sequence length="279" mass="28708">MNQMESMALLLKNLRQTAPLIHCITNHISINDCANAVLALGARPIMAEHPDEAAEITGHAQALVLNLGNISASRMEAMRRSACAAGKTGIPIVLDPAGVGCSPLRRAFFAELAGIASFSIIRANSSELRALCSGDSTTDGVDVAADDKITRSTAKQQARWVVEAARRFHCVASASGEVDIVSDGQSCWFLSNGDPMLGQITGTGCMSSALAGACCAGGQPLEAAVTAAALMGICGEQAAAETRARGRGSGTFHAALLDALSTISSEALAQNLHMEGASL</sequence>
<dbReference type="HAMAP" id="MF_00228">
    <property type="entry name" value="Thz_kinase"/>
    <property type="match status" value="1"/>
</dbReference>
<keyword evidence="10 11" id="KW-0784">Thiamine biosynthesis</keyword>
<keyword evidence="7 11" id="KW-0418">Kinase</keyword>
<name>A0ABS9MLB3_9FIRM</name>
<evidence type="ECO:0000256" key="6">
    <source>
        <dbReference type="ARBA" id="ARBA00022741"/>
    </source>
</evidence>
<organism evidence="12 13">
    <name type="scientific">Anaeromassilibacillus senegalensis</name>
    <dbReference type="NCBI Taxonomy" id="1673717"/>
    <lineage>
        <taxon>Bacteria</taxon>
        <taxon>Bacillati</taxon>
        <taxon>Bacillota</taxon>
        <taxon>Clostridia</taxon>
        <taxon>Eubacteriales</taxon>
        <taxon>Acutalibacteraceae</taxon>
        <taxon>Anaeromassilibacillus</taxon>
    </lineage>
</organism>
<proteinExistence type="inferred from homology"/>
<dbReference type="EC" id="2.7.1.50" evidence="11"/>
<dbReference type="EMBL" id="JAKNHQ010000014">
    <property type="protein sequence ID" value="MCG4611283.1"/>
    <property type="molecule type" value="Genomic_DNA"/>
</dbReference>
<comment type="cofactor">
    <cofactor evidence="2 11">
        <name>Mg(2+)</name>
        <dbReference type="ChEBI" id="CHEBI:18420"/>
    </cofactor>
</comment>
<feature type="binding site" evidence="11">
    <location>
        <position position="46"/>
    </location>
    <ligand>
        <name>substrate</name>
    </ligand>
</feature>
<keyword evidence="9 11" id="KW-0460">Magnesium</keyword>
<comment type="catalytic activity">
    <reaction evidence="1 11">
        <text>5-(2-hydroxyethyl)-4-methylthiazole + ATP = 4-methyl-5-(2-phosphooxyethyl)-thiazole + ADP + H(+)</text>
        <dbReference type="Rhea" id="RHEA:24212"/>
        <dbReference type="ChEBI" id="CHEBI:15378"/>
        <dbReference type="ChEBI" id="CHEBI:17957"/>
        <dbReference type="ChEBI" id="CHEBI:30616"/>
        <dbReference type="ChEBI" id="CHEBI:58296"/>
        <dbReference type="ChEBI" id="CHEBI:456216"/>
        <dbReference type="EC" id="2.7.1.50"/>
    </reaction>
</comment>
<dbReference type="GO" id="GO:0004417">
    <property type="term" value="F:hydroxyethylthiazole kinase activity"/>
    <property type="evidence" value="ECO:0007669"/>
    <property type="project" value="UniProtKB-EC"/>
</dbReference>
<feature type="binding site" evidence="11">
    <location>
        <position position="202"/>
    </location>
    <ligand>
        <name>substrate</name>
    </ligand>
</feature>
<evidence type="ECO:0000256" key="2">
    <source>
        <dbReference type="ARBA" id="ARBA00001946"/>
    </source>
</evidence>
<dbReference type="Proteomes" id="UP001298681">
    <property type="component" value="Unassembled WGS sequence"/>
</dbReference>
<dbReference type="Pfam" id="PF02110">
    <property type="entry name" value="HK"/>
    <property type="match status" value="1"/>
</dbReference>
<dbReference type="Gene3D" id="3.40.1190.20">
    <property type="match status" value="1"/>
</dbReference>